<dbReference type="GO" id="GO:0016491">
    <property type="term" value="F:oxidoreductase activity"/>
    <property type="evidence" value="ECO:0007669"/>
    <property type="project" value="UniProtKB-KW"/>
</dbReference>
<dbReference type="InterPro" id="IPR002347">
    <property type="entry name" value="SDR_fam"/>
</dbReference>
<sequence length="265" mass="27697">MIADLAGKVVIVTGAASGIGLASTRLLLSAGAKVFGCDLASGPNPANLNLARGRGENLRFLQCDLTETSTPKKVVQGCVGAFGGKIHGLLNIAGMMDNNSSVDTLRDRDWDKIVAVNLTAPVKLMREVVPVMVQGGGGSIVNVSSKAGTSGAIAGVAYTATKHGLVGATKNVAWRFRHDHVRCNATCPGGVETNIMKSSHWDRMDMDQEASATIKPVHDLHLNGPSGMTMSTAQQQANVLLFLLSDLSEEISGAVIPVDHGWSTI</sequence>
<dbReference type="RefSeq" id="XP_007731454.1">
    <property type="nucleotide sequence ID" value="XM_007733264.1"/>
</dbReference>
<dbReference type="GeneID" id="19167254"/>
<dbReference type="eggNOG" id="KOG0725">
    <property type="taxonomic scope" value="Eukaryota"/>
</dbReference>
<evidence type="ECO:0008006" key="7">
    <source>
        <dbReference type="Google" id="ProtNLM"/>
    </source>
</evidence>
<dbReference type="SUPFAM" id="SSF51735">
    <property type="entry name" value="NAD(P)-binding Rossmann-fold domains"/>
    <property type="match status" value="1"/>
</dbReference>
<protein>
    <recommendedName>
        <fullName evidence="7">3-oxoacyl-[acyl-carrier protein] reductase</fullName>
    </recommendedName>
</protein>
<dbReference type="PRINTS" id="PR00080">
    <property type="entry name" value="SDRFAMILY"/>
</dbReference>
<proteinExistence type="inferred from homology"/>
<dbReference type="Proteomes" id="UP000019478">
    <property type="component" value="Unassembled WGS sequence"/>
</dbReference>
<dbReference type="STRING" id="1182542.W9YB21"/>
<evidence type="ECO:0000256" key="1">
    <source>
        <dbReference type="ARBA" id="ARBA00006484"/>
    </source>
</evidence>
<dbReference type="PANTHER" id="PTHR24321">
    <property type="entry name" value="DEHYDROGENASES, SHORT CHAIN"/>
    <property type="match status" value="1"/>
</dbReference>
<dbReference type="EMBL" id="AMGY01000002">
    <property type="protein sequence ID" value="EXJ90057.1"/>
    <property type="molecule type" value="Genomic_DNA"/>
</dbReference>
<accession>W9YB21</accession>
<dbReference type="Gene3D" id="3.40.50.720">
    <property type="entry name" value="NAD(P)-binding Rossmann-like Domain"/>
    <property type="match status" value="1"/>
</dbReference>
<comment type="similarity">
    <text evidence="1 4">Belongs to the short-chain dehydrogenases/reductases (SDR) family.</text>
</comment>
<dbReference type="FunFam" id="3.40.50.720:FF:000084">
    <property type="entry name" value="Short-chain dehydrogenase reductase"/>
    <property type="match status" value="1"/>
</dbReference>
<name>W9YB21_9EURO</name>
<organism evidence="5 6">
    <name type="scientific">Capronia epimyces CBS 606.96</name>
    <dbReference type="NCBI Taxonomy" id="1182542"/>
    <lineage>
        <taxon>Eukaryota</taxon>
        <taxon>Fungi</taxon>
        <taxon>Dikarya</taxon>
        <taxon>Ascomycota</taxon>
        <taxon>Pezizomycotina</taxon>
        <taxon>Eurotiomycetes</taxon>
        <taxon>Chaetothyriomycetidae</taxon>
        <taxon>Chaetothyriales</taxon>
        <taxon>Herpotrichiellaceae</taxon>
        <taxon>Capronia</taxon>
    </lineage>
</organism>
<keyword evidence="2" id="KW-0521">NADP</keyword>
<dbReference type="CDD" id="cd05233">
    <property type="entry name" value="SDR_c"/>
    <property type="match status" value="1"/>
</dbReference>
<reference evidence="5 6" key="1">
    <citation type="submission" date="2013-03" db="EMBL/GenBank/DDBJ databases">
        <title>The Genome Sequence of Capronia epimyces CBS 606.96.</title>
        <authorList>
            <consortium name="The Broad Institute Genomics Platform"/>
            <person name="Cuomo C."/>
            <person name="de Hoog S."/>
            <person name="Gorbushina A."/>
            <person name="Walker B."/>
            <person name="Young S.K."/>
            <person name="Zeng Q."/>
            <person name="Gargeya S."/>
            <person name="Fitzgerald M."/>
            <person name="Haas B."/>
            <person name="Abouelleil A."/>
            <person name="Allen A.W."/>
            <person name="Alvarado L."/>
            <person name="Arachchi H.M."/>
            <person name="Berlin A.M."/>
            <person name="Chapman S.B."/>
            <person name="Gainer-Dewar J."/>
            <person name="Goldberg J."/>
            <person name="Griggs A."/>
            <person name="Gujja S."/>
            <person name="Hansen M."/>
            <person name="Howarth C."/>
            <person name="Imamovic A."/>
            <person name="Ireland A."/>
            <person name="Larimer J."/>
            <person name="McCowan C."/>
            <person name="Murphy C."/>
            <person name="Pearson M."/>
            <person name="Poon T.W."/>
            <person name="Priest M."/>
            <person name="Roberts A."/>
            <person name="Saif S."/>
            <person name="Shea T."/>
            <person name="Sisk P."/>
            <person name="Sykes S."/>
            <person name="Wortman J."/>
            <person name="Nusbaum C."/>
            <person name="Birren B."/>
        </authorList>
    </citation>
    <scope>NUCLEOTIDE SEQUENCE [LARGE SCALE GENOMIC DNA]</scope>
    <source>
        <strain evidence="5 6">CBS 606.96</strain>
    </source>
</reference>
<comment type="caution">
    <text evidence="5">The sequence shown here is derived from an EMBL/GenBank/DDBJ whole genome shotgun (WGS) entry which is preliminary data.</text>
</comment>
<keyword evidence="6" id="KW-1185">Reference proteome</keyword>
<gene>
    <name evidence="5" type="ORF">A1O3_03125</name>
</gene>
<dbReference type="PRINTS" id="PR00081">
    <property type="entry name" value="GDHRDH"/>
</dbReference>
<dbReference type="HOGENOM" id="CLU_010194_1_0_1"/>
<evidence type="ECO:0000313" key="5">
    <source>
        <dbReference type="EMBL" id="EXJ90057.1"/>
    </source>
</evidence>
<dbReference type="Pfam" id="PF00106">
    <property type="entry name" value="adh_short"/>
    <property type="match status" value="1"/>
</dbReference>
<dbReference type="OrthoDB" id="37659at2759"/>
<dbReference type="PANTHER" id="PTHR24321:SF8">
    <property type="entry name" value="ESTRADIOL 17-BETA-DEHYDROGENASE 8-RELATED"/>
    <property type="match status" value="1"/>
</dbReference>
<dbReference type="AlphaFoldDB" id="W9YB21"/>
<dbReference type="InterPro" id="IPR036291">
    <property type="entry name" value="NAD(P)-bd_dom_sf"/>
</dbReference>
<evidence type="ECO:0000256" key="2">
    <source>
        <dbReference type="ARBA" id="ARBA00022857"/>
    </source>
</evidence>
<keyword evidence="3" id="KW-0560">Oxidoreductase</keyword>
<evidence type="ECO:0000256" key="3">
    <source>
        <dbReference type="ARBA" id="ARBA00023002"/>
    </source>
</evidence>
<evidence type="ECO:0000256" key="4">
    <source>
        <dbReference type="RuleBase" id="RU000363"/>
    </source>
</evidence>
<evidence type="ECO:0000313" key="6">
    <source>
        <dbReference type="Proteomes" id="UP000019478"/>
    </source>
</evidence>